<reference evidence="2 3" key="1">
    <citation type="journal article" date="2015" name="Stand. Genomic Sci.">
        <title>Genomic Encyclopedia of Bacterial and Archaeal Type Strains, Phase III: the genomes of soil and plant-associated and newly described type strains.</title>
        <authorList>
            <person name="Whitman W.B."/>
            <person name="Woyke T."/>
            <person name="Klenk H.P."/>
            <person name="Zhou Y."/>
            <person name="Lilburn T.G."/>
            <person name="Beck B.J."/>
            <person name="De Vos P."/>
            <person name="Vandamme P."/>
            <person name="Eisen J.A."/>
            <person name="Garrity G."/>
            <person name="Hugenholtz P."/>
            <person name="Kyrpides N.C."/>
        </authorList>
    </citation>
    <scope>NUCLEOTIDE SEQUENCE [LARGE SCALE GENOMIC DNA]</scope>
    <source>
        <strain evidence="2 3">CGMCC 1.10685</strain>
    </source>
</reference>
<protein>
    <recommendedName>
        <fullName evidence="4">Glycosyltransferase</fullName>
    </recommendedName>
</protein>
<dbReference type="EMBL" id="VLKW01000008">
    <property type="protein sequence ID" value="TWI44906.1"/>
    <property type="molecule type" value="Genomic_DNA"/>
</dbReference>
<comment type="caution">
    <text evidence="2">The sequence shown here is derived from an EMBL/GenBank/DDBJ whole genome shotgun (WGS) entry which is preliminary data.</text>
</comment>
<evidence type="ECO:0000313" key="2">
    <source>
        <dbReference type="EMBL" id="TWI44906.1"/>
    </source>
</evidence>
<evidence type="ECO:0008006" key="4">
    <source>
        <dbReference type="Google" id="ProtNLM"/>
    </source>
</evidence>
<dbReference type="Gene3D" id="3.40.50.2000">
    <property type="entry name" value="Glycogen Phosphorylase B"/>
    <property type="match status" value="1"/>
</dbReference>
<dbReference type="Proteomes" id="UP000315112">
    <property type="component" value="Unassembled WGS sequence"/>
</dbReference>
<name>A0A562PLI8_9BURK</name>
<evidence type="ECO:0000313" key="3">
    <source>
        <dbReference type="Proteomes" id="UP000315112"/>
    </source>
</evidence>
<organism evidence="2 3">
    <name type="scientific">Pseudoduganella flava</name>
    <dbReference type="NCBI Taxonomy" id="871742"/>
    <lineage>
        <taxon>Bacteria</taxon>
        <taxon>Pseudomonadati</taxon>
        <taxon>Pseudomonadota</taxon>
        <taxon>Betaproteobacteria</taxon>
        <taxon>Burkholderiales</taxon>
        <taxon>Oxalobacteraceae</taxon>
        <taxon>Telluria group</taxon>
        <taxon>Pseudoduganella</taxon>
    </lineage>
</organism>
<dbReference type="SUPFAM" id="SSF53756">
    <property type="entry name" value="UDP-Glycosyltransferase/glycogen phosphorylase"/>
    <property type="match status" value="1"/>
</dbReference>
<dbReference type="AlphaFoldDB" id="A0A562PLI8"/>
<proteinExistence type="predicted"/>
<gene>
    <name evidence="2" type="ORF">IP92_04081</name>
</gene>
<dbReference type="RefSeq" id="WP_199271848.1">
    <property type="nucleotide sequence ID" value="NZ_CP046904.1"/>
</dbReference>
<sequence length="484" mass="54734">MRKQTSAIFISFDAVAVSGITVEASKIARQLAAKGIRCYLDLGYDIKVDKGRFGQPYDAEREIYDGVFTLVRIADIASIPDYNVGFIDYAHQVLIGGTVPAAPAEQQAILLAIERAAGRLTERLLQQWERLGIGYVFVENGTLPENIIYTKALYLAIATYGKRHAKGNFVIWRDHDLMWNSEQTATKYGLPPYRHAVKPVRSPYITYVTLNHHLKHKLEEWCDNGVVVTVKKNTYDFSKGQRRRDMRKTLGIREQDVLVARTTRIIPQKRLDRDIALVHRLNALYRRDGVDRNVYLVVAGDPGEHPGCYDGLRALADALGVQPFVKFVGALQHSFMPGQEHVDTIEDLYHSCDLVSFLTAWDYDSYGNPIGEAISAERCYITSSYEFYWEVYGRYGFAAPVMRTSAEQDGLPDDGFVSEVHKLLGDRAAMREIAQKNYRIGRSVLADNVVNILDLHAEPVEREAAQPRRHFPAFPGPLLQPRNN</sequence>
<evidence type="ECO:0000256" key="1">
    <source>
        <dbReference type="SAM" id="MobiDB-lite"/>
    </source>
</evidence>
<feature type="region of interest" description="Disordered" evidence="1">
    <location>
        <begin position="464"/>
        <end position="484"/>
    </location>
</feature>
<accession>A0A562PLI8</accession>